<dbReference type="CDD" id="cd13578">
    <property type="entry name" value="PBP2_Bug27"/>
    <property type="match status" value="1"/>
</dbReference>
<dbReference type="EMBL" id="JACIJD010000062">
    <property type="protein sequence ID" value="MBB5696596.1"/>
    <property type="molecule type" value="Genomic_DNA"/>
</dbReference>
<proteinExistence type="inferred from homology"/>
<comment type="similarity">
    <text evidence="1">Belongs to the UPF0065 (bug) family.</text>
</comment>
<keyword evidence="4" id="KW-1185">Reference proteome</keyword>
<dbReference type="InterPro" id="IPR005064">
    <property type="entry name" value="BUG"/>
</dbReference>
<organism evidence="3 4">
    <name type="scientific">Muricoccus pecuniae</name>
    <dbReference type="NCBI Taxonomy" id="693023"/>
    <lineage>
        <taxon>Bacteria</taxon>
        <taxon>Pseudomonadati</taxon>
        <taxon>Pseudomonadota</taxon>
        <taxon>Alphaproteobacteria</taxon>
        <taxon>Acetobacterales</taxon>
        <taxon>Roseomonadaceae</taxon>
        <taxon>Muricoccus</taxon>
    </lineage>
</organism>
<dbReference type="Pfam" id="PF03401">
    <property type="entry name" value="TctC"/>
    <property type="match status" value="1"/>
</dbReference>
<dbReference type="SUPFAM" id="SSF53850">
    <property type="entry name" value="Periplasmic binding protein-like II"/>
    <property type="match status" value="1"/>
</dbReference>
<evidence type="ECO:0000256" key="1">
    <source>
        <dbReference type="ARBA" id="ARBA00006987"/>
    </source>
</evidence>
<keyword evidence="2" id="KW-0732">Signal</keyword>
<dbReference type="InterPro" id="IPR042100">
    <property type="entry name" value="Bug_dom1"/>
</dbReference>
<dbReference type="PANTHER" id="PTHR42928">
    <property type="entry name" value="TRICARBOXYLATE-BINDING PROTEIN"/>
    <property type="match status" value="1"/>
</dbReference>
<gene>
    <name evidence="3" type="ORF">FHS87_004670</name>
</gene>
<protein>
    <submittedName>
        <fullName evidence="3">Tripartite-type tricarboxylate transporter receptor subunit TctC</fullName>
    </submittedName>
</protein>
<evidence type="ECO:0000256" key="2">
    <source>
        <dbReference type="SAM" id="SignalP"/>
    </source>
</evidence>
<accession>A0A840Y8W0</accession>
<dbReference type="PIRSF" id="PIRSF017082">
    <property type="entry name" value="YflP"/>
    <property type="match status" value="1"/>
</dbReference>
<feature type="signal peptide" evidence="2">
    <location>
        <begin position="1"/>
        <end position="26"/>
    </location>
</feature>
<evidence type="ECO:0000313" key="4">
    <source>
        <dbReference type="Proteomes" id="UP000580654"/>
    </source>
</evidence>
<dbReference type="PANTHER" id="PTHR42928:SF5">
    <property type="entry name" value="BLR1237 PROTEIN"/>
    <property type="match status" value="1"/>
</dbReference>
<feature type="chain" id="PRO_5032991563" evidence="2">
    <location>
        <begin position="27"/>
        <end position="326"/>
    </location>
</feature>
<reference evidence="3 4" key="1">
    <citation type="submission" date="2020-08" db="EMBL/GenBank/DDBJ databases">
        <title>Genomic Encyclopedia of Type Strains, Phase IV (KMG-IV): sequencing the most valuable type-strain genomes for metagenomic binning, comparative biology and taxonomic classification.</title>
        <authorList>
            <person name="Goeker M."/>
        </authorList>
    </citation>
    <scope>NUCLEOTIDE SEQUENCE [LARGE SCALE GENOMIC DNA]</scope>
    <source>
        <strain evidence="3 4">DSM 25622</strain>
    </source>
</reference>
<dbReference type="RefSeq" id="WP_184522155.1">
    <property type="nucleotide sequence ID" value="NZ_JACIJD010000062.1"/>
</dbReference>
<keyword evidence="3" id="KW-0675">Receptor</keyword>
<dbReference type="Proteomes" id="UP000580654">
    <property type="component" value="Unassembled WGS sequence"/>
</dbReference>
<sequence length="326" mass="33587">MNVSSRGRRALLAALPLGALAGTARAQAWPVRPVRLIVPYPPGGASDITARLLGQDLAQVLGQSFVVENRGGAASLTGTQAVATAAADGYTLGVVDTAFLVNPGLFGGRLPYDTVRDFTPVSLLVRAPLALVVPAGEPWRELSALVAEARAKPESVPFGSAGNGTAVHMAGEQLRQAAGFTFLHVPYRGGGPMIADLLAGRVRMAFGTVPAIAEHVRAGRLRALAVTGAARAPLLPEVPSMAEAGYAEVDAALINALIGPAGLPGPVVGRLASAAREVLTMPGVRARLAEIGFDSVGSTAEELRTLLATDIPRWEGIIRRGNISPD</sequence>
<dbReference type="Gene3D" id="3.40.190.10">
    <property type="entry name" value="Periplasmic binding protein-like II"/>
    <property type="match status" value="1"/>
</dbReference>
<dbReference type="AlphaFoldDB" id="A0A840Y8W0"/>
<name>A0A840Y8W0_9PROT</name>
<comment type="caution">
    <text evidence="3">The sequence shown here is derived from an EMBL/GenBank/DDBJ whole genome shotgun (WGS) entry which is preliminary data.</text>
</comment>
<dbReference type="Gene3D" id="3.40.190.150">
    <property type="entry name" value="Bordetella uptake gene, domain 1"/>
    <property type="match status" value="1"/>
</dbReference>
<evidence type="ECO:0000313" key="3">
    <source>
        <dbReference type="EMBL" id="MBB5696596.1"/>
    </source>
</evidence>